<keyword evidence="2" id="KW-1185">Reference proteome</keyword>
<dbReference type="Proteomes" id="UP001341840">
    <property type="component" value="Unassembled WGS sequence"/>
</dbReference>
<evidence type="ECO:0000313" key="2">
    <source>
        <dbReference type="Proteomes" id="UP001341840"/>
    </source>
</evidence>
<gene>
    <name evidence="1" type="ORF">PIB30_075831</name>
</gene>
<dbReference type="PANTHER" id="PTHR18898">
    <property type="entry name" value="NUCLEOPROTEIN TPR-RELATED"/>
    <property type="match status" value="1"/>
</dbReference>
<evidence type="ECO:0000313" key="1">
    <source>
        <dbReference type="EMBL" id="MED6199421.1"/>
    </source>
</evidence>
<dbReference type="EMBL" id="JASCZI010212426">
    <property type="protein sequence ID" value="MED6199421.1"/>
    <property type="molecule type" value="Genomic_DNA"/>
</dbReference>
<protein>
    <submittedName>
        <fullName evidence="1">Uncharacterized protein</fullName>
    </submittedName>
</protein>
<name>A0ABU6XQQ6_9FABA</name>
<dbReference type="PANTHER" id="PTHR18898:SF2">
    <property type="entry name" value="NUCLEOPROTEIN TPR"/>
    <property type="match status" value="1"/>
</dbReference>
<accession>A0ABU6XQQ6</accession>
<proteinExistence type="predicted"/>
<organism evidence="1 2">
    <name type="scientific">Stylosanthes scabra</name>
    <dbReference type="NCBI Taxonomy" id="79078"/>
    <lineage>
        <taxon>Eukaryota</taxon>
        <taxon>Viridiplantae</taxon>
        <taxon>Streptophyta</taxon>
        <taxon>Embryophyta</taxon>
        <taxon>Tracheophyta</taxon>
        <taxon>Spermatophyta</taxon>
        <taxon>Magnoliopsida</taxon>
        <taxon>eudicotyledons</taxon>
        <taxon>Gunneridae</taxon>
        <taxon>Pentapetalae</taxon>
        <taxon>rosids</taxon>
        <taxon>fabids</taxon>
        <taxon>Fabales</taxon>
        <taxon>Fabaceae</taxon>
        <taxon>Papilionoideae</taxon>
        <taxon>50 kb inversion clade</taxon>
        <taxon>dalbergioids sensu lato</taxon>
        <taxon>Dalbergieae</taxon>
        <taxon>Pterocarpus clade</taxon>
        <taxon>Stylosanthes</taxon>
    </lineage>
</organism>
<comment type="caution">
    <text evidence="1">The sequence shown here is derived from an EMBL/GenBank/DDBJ whole genome shotgun (WGS) entry which is preliminary data.</text>
</comment>
<reference evidence="1 2" key="1">
    <citation type="journal article" date="2023" name="Plants (Basel)">
        <title>Bridging the Gap: Combining Genomics and Transcriptomics Approaches to Understand Stylosanthes scabra, an Orphan Legume from the Brazilian Caatinga.</title>
        <authorList>
            <person name="Ferreira-Neto J.R.C."/>
            <person name="da Silva M.D."/>
            <person name="Binneck E."/>
            <person name="de Melo N.F."/>
            <person name="da Silva R.H."/>
            <person name="de Melo A.L.T.M."/>
            <person name="Pandolfi V."/>
            <person name="Bustamante F.O."/>
            <person name="Brasileiro-Vidal A.C."/>
            <person name="Benko-Iseppon A.M."/>
        </authorList>
    </citation>
    <scope>NUCLEOTIDE SEQUENCE [LARGE SCALE GENOMIC DNA]</scope>
    <source>
        <tissue evidence="1">Leaves</tissue>
    </source>
</reference>
<sequence length="171" mass="19136">MAIPQCFQFSSCSEGLLRRREIISDFMGEARFRSSCSLRPRQISVIFDCWLTESLRARKIIPLFLSDEEFARCSGDTATVAAKADAYIRSLLQELDTLRARSQAVDINAEQNCSIVEQKDRSLAADFSALQSRVSELESELEQSRAWPRRCTIAEQPTPAPIGTDSSALPL</sequence>